<reference evidence="7 8" key="1">
    <citation type="submission" date="2024-10" db="EMBL/GenBank/DDBJ databases">
        <title>The Natural Products Discovery Center: Release of the First 8490 Sequenced Strains for Exploring Actinobacteria Biosynthetic Diversity.</title>
        <authorList>
            <person name="Kalkreuter E."/>
            <person name="Kautsar S.A."/>
            <person name="Yang D."/>
            <person name="Bader C.D."/>
            <person name="Teijaro C.N."/>
            <person name="Fluegel L."/>
            <person name="Davis C.M."/>
            <person name="Simpson J.R."/>
            <person name="Lauterbach L."/>
            <person name="Steele A.D."/>
            <person name="Gui C."/>
            <person name="Meng S."/>
            <person name="Li G."/>
            <person name="Viehrig K."/>
            <person name="Ye F."/>
            <person name="Su P."/>
            <person name="Kiefer A.F."/>
            <person name="Nichols A."/>
            <person name="Cepeda A.J."/>
            <person name="Yan W."/>
            <person name="Fan B."/>
            <person name="Jiang Y."/>
            <person name="Adhikari A."/>
            <person name="Zheng C.-J."/>
            <person name="Schuster L."/>
            <person name="Cowan T.M."/>
            <person name="Smanski M.J."/>
            <person name="Chevrette M.G."/>
            <person name="De Carvalho L.P.S."/>
            <person name="Shen B."/>
        </authorList>
    </citation>
    <scope>NUCLEOTIDE SEQUENCE [LARGE SCALE GENOMIC DNA]</scope>
    <source>
        <strain evidence="7 8">NPDC002593</strain>
    </source>
</reference>
<accession>A0ABW6SFM8</accession>
<evidence type="ECO:0000256" key="5">
    <source>
        <dbReference type="SAM" id="Phobius"/>
    </source>
</evidence>
<keyword evidence="3 5" id="KW-1133">Transmembrane helix</keyword>
<dbReference type="EMBL" id="JBIAQY010000039">
    <property type="protein sequence ID" value="MFF3575133.1"/>
    <property type="molecule type" value="Genomic_DNA"/>
</dbReference>
<evidence type="ECO:0000259" key="6">
    <source>
        <dbReference type="PROSITE" id="PS50850"/>
    </source>
</evidence>
<feature type="domain" description="Major facilitator superfamily (MFS) profile" evidence="6">
    <location>
        <begin position="22"/>
        <end position="415"/>
    </location>
</feature>
<dbReference type="PROSITE" id="PS00216">
    <property type="entry name" value="SUGAR_TRANSPORT_1"/>
    <property type="match status" value="1"/>
</dbReference>
<organism evidence="7 8">
    <name type="scientific">Nocardia jiangxiensis</name>
    <dbReference type="NCBI Taxonomy" id="282685"/>
    <lineage>
        <taxon>Bacteria</taxon>
        <taxon>Bacillati</taxon>
        <taxon>Actinomycetota</taxon>
        <taxon>Actinomycetes</taxon>
        <taxon>Mycobacteriales</taxon>
        <taxon>Nocardiaceae</taxon>
        <taxon>Nocardia</taxon>
    </lineage>
</organism>
<keyword evidence="4 5" id="KW-0472">Membrane</keyword>
<dbReference type="SUPFAM" id="SSF103473">
    <property type="entry name" value="MFS general substrate transporter"/>
    <property type="match status" value="1"/>
</dbReference>
<protein>
    <submittedName>
        <fullName evidence="7">MFS transporter</fullName>
    </submittedName>
</protein>
<evidence type="ECO:0000256" key="1">
    <source>
        <dbReference type="ARBA" id="ARBA00004651"/>
    </source>
</evidence>
<feature type="transmembrane region" description="Helical" evidence="5">
    <location>
        <begin position="300"/>
        <end position="317"/>
    </location>
</feature>
<gene>
    <name evidence="7" type="ORF">ACFYXQ_46120</name>
</gene>
<keyword evidence="8" id="KW-1185">Reference proteome</keyword>
<evidence type="ECO:0000313" key="8">
    <source>
        <dbReference type="Proteomes" id="UP001601992"/>
    </source>
</evidence>
<evidence type="ECO:0000313" key="7">
    <source>
        <dbReference type="EMBL" id="MFF3575133.1"/>
    </source>
</evidence>
<feature type="transmembrane region" description="Helical" evidence="5">
    <location>
        <begin position="55"/>
        <end position="76"/>
    </location>
</feature>
<dbReference type="InterPro" id="IPR011701">
    <property type="entry name" value="MFS"/>
</dbReference>
<dbReference type="InterPro" id="IPR005829">
    <property type="entry name" value="Sugar_transporter_CS"/>
</dbReference>
<feature type="transmembrane region" description="Helical" evidence="5">
    <location>
        <begin position="22"/>
        <end position="43"/>
    </location>
</feature>
<evidence type="ECO:0000256" key="4">
    <source>
        <dbReference type="ARBA" id="ARBA00023136"/>
    </source>
</evidence>
<dbReference type="InterPro" id="IPR020846">
    <property type="entry name" value="MFS_dom"/>
</dbReference>
<feature type="transmembrane region" description="Helical" evidence="5">
    <location>
        <begin position="390"/>
        <end position="410"/>
    </location>
</feature>
<proteinExistence type="predicted"/>
<dbReference type="PROSITE" id="PS00217">
    <property type="entry name" value="SUGAR_TRANSPORT_2"/>
    <property type="match status" value="1"/>
</dbReference>
<keyword evidence="2 5" id="KW-0812">Transmembrane</keyword>
<evidence type="ECO:0000256" key="2">
    <source>
        <dbReference type="ARBA" id="ARBA00022692"/>
    </source>
</evidence>
<dbReference type="RefSeq" id="WP_387407101.1">
    <property type="nucleotide sequence ID" value="NZ_JBIAQY010000039.1"/>
</dbReference>
<feature type="transmembrane region" description="Helical" evidence="5">
    <location>
        <begin position="361"/>
        <end position="384"/>
    </location>
</feature>
<dbReference type="Proteomes" id="UP001601992">
    <property type="component" value="Unassembled WGS sequence"/>
</dbReference>
<dbReference type="Pfam" id="PF07690">
    <property type="entry name" value="MFS_1"/>
    <property type="match status" value="1"/>
</dbReference>
<feature type="transmembrane region" description="Helical" evidence="5">
    <location>
        <begin position="329"/>
        <end position="349"/>
    </location>
</feature>
<feature type="transmembrane region" description="Helical" evidence="5">
    <location>
        <begin position="233"/>
        <end position="255"/>
    </location>
</feature>
<feature type="transmembrane region" description="Helical" evidence="5">
    <location>
        <begin position="88"/>
        <end position="107"/>
    </location>
</feature>
<feature type="transmembrane region" description="Helical" evidence="5">
    <location>
        <begin position="113"/>
        <end position="134"/>
    </location>
</feature>
<feature type="transmembrane region" description="Helical" evidence="5">
    <location>
        <begin position="173"/>
        <end position="196"/>
    </location>
</feature>
<comment type="subcellular location">
    <subcellularLocation>
        <location evidence="1">Cell membrane</location>
        <topology evidence="1">Multi-pass membrane protein</topology>
    </subcellularLocation>
</comment>
<feature type="transmembrane region" description="Helical" evidence="5">
    <location>
        <begin position="267"/>
        <end position="288"/>
    </location>
</feature>
<name>A0ABW6SFM8_9NOCA</name>
<dbReference type="InterPro" id="IPR036259">
    <property type="entry name" value="MFS_trans_sf"/>
</dbReference>
<dbReference type="PROSITE" id="PS50850">
    <property type="entry name" value="MFS"/>
    <property type="match status" value="1"/>
</dbReference>
<dbReference type="PANTHER" id="PTHR23508">
    <property type="entry name" value="CARBOXYLIC ACID TRANSPORTER PROTEIN HOMOLOG"/>
    <property type="match status" value="1"/>
</dbReference>
<dbReference type="Gene3D" id="1.20.1250.20">
    <property type="entry name" value="MFS general substrate transporter like domains"/>
    <property type="match status" value="2"/>
</dbReference>
<dbReference type="PANTHER" id="PTHR23508:SF10">
    <property type="entry name" value="CARBOXYLIC ACID TRANSPORTER PROTEIN HOMOLOG"/>
    <property type="match status" value="1"/>
</dbReference>
<feature type="transmembrane region" description="Helical" evidence="5">
    <location>
        <begin position="146"/>
        <end position="167"/>
    </location>
</feature>
<sequence length="426" mass="44096">MALSRAATTGADERLLVLARRVLIFVFVAWAVDAADSTVYSLTLPALRTEFDLSLGLMGAIGSLFLAGSVLGSLLMPMLADRRGRRTGMVACIGSFSLFTGLVGMAPTGGTVAAGRFLTGVGAGGQWPIGAAYLSELVPARRRGFAMGLMQAGYPIGFFLAGGIVAATTALGLGWRAAFLVLIVPAVMCVPIMTMLRETPTWLAQRSARGGKQEQRTGFAVLKMLFSAEHRRTTAIATALHIFGAVFSFGLVTWVPSAITLDFGLGAGQTAGFVMLSWGVGAAGYIAAGPLSDRLGRRPTLAIYTAIGVVAVIYLNVLHHRGSVSFAELVPPGILIGVSLGVAAIYIAYTSEIYADSVRTVGLGFSVAAGKLVAVFVPVGLGVIAEATSVTTSLLVSTIVGLLMVPVILLGPETAGRELTDISVEA</sequence>
<comment type="caution">
    <text evidence="7">The sequence shown here is derived from an EMBL/GenBank/DDBJ whole genome shotgun (WGS) entry which is preliminary data.</text>
</comment>
<evidence type="ECO:0000256" key="3">
    <source>
        <dbReference type="ARBA" id="ARBA00022989"/>
    </source>
</evidence>